<protein>
    <submittedName>
        <fullName evidence="3">Uncharacterized protein</fullName>
    </submittedName>
</protein>
<gene>
    <name evidence="3" type="ORF">RND71_029809</name>
</gene>
<reference evidence="3" key="1">
    <citation type="submission" date="2023-12" db="EMBL/GenBank/DDBJ databases">
        <title>Genome assembly of Anisodus tanguticus.</title>
        <authorList>
            <person name="Wang Y.-J."/>
        </authorList>
    </citation>
    <scope>NUCLEOTIDE SEQUENCE</scope>
    <source>
        <strain evidence="3">KB-2021</strain>
        <tissue evidence="3">Leaf</tissue>
    </source>
</reference>
<evidence type="ECO:0000256" key="2">
    <source>
        <dbReference type="SAM" id="MobiDB-lite"/>
    </source>
</evidence>
<organism evidence="3 4">
    <name type="scientific">Anisodus tanguticus</name>
    <dbReference type="NCBI Taxonomy" id="243964"/>
    <lineage>
        <taxon>Eukaryota</taxon>
        <taxon>Viridiplantae</taxon>
        <taxon>Streptophyta</taxon>
        <taxon>Embryophyta</taxon>
        <taxon>Tracheophyta</taxon>
        <taxon>Spermatophyta</taxon>
        <taxon>Magnoliopsida</taxon>
        <taxon>eudicotyledons</taxon>
        <taxon>Gunneridae</taxon>
        <taxon>Pentapetalae</taxon>
        <taxon>asterids</taxon>
        <taxon>lamiids</taxon>
        <taxon>Solanales</taxon>
        <taxon>Solanaceae</taxon>
        <taxon>Solanoideae</taxon>
        <taxon>Hyoscyameae</taxon>
        <taxon>Anisodus</taxon>
    </lineage>
</organism>
<proteinExistence type="predicted"/>
<dbReference type="Proteomes" id="UP001291623">
    <property type="component" value="Unassembled WGS sequence"/>
</dbReference>
<feature type="region of interest" description="Disordered" evidence="2">
    <location>
        <begin position="34"/>
        <end position="80"/>
    </location>
</feature>
<comment type="caution">
    <text evidence="3">The sequence shown here is derived from an EMBL/GenBank/DDBJ whole genome shotgun (WGS) entry which is preliminary data.</text>
</comment>
<keyword evidence="1" id="KW-0175">Coiled coil</keyword>
<sequence length="128" mass="14352">MLQKLYQWNPSEHAIIEDTWGKVASTLYTRECIVGKNPRSETDGPGTGPSKHTGGSRSTDEMEARVTAAISSSSDDSQAVQELDNLPAVTAAEEHIKLLEEEMLHMRENQERIFQERVEAEVQLRVDI</sequence>
<dbReference type="EMBL" id="JAVYJV010000016">
    <property type="protein sequence ID" value="KAK4350496.1"/>
    <property type="molecule type" value="Genomic_DNA"/>
</dbReference>
<evidence type="ECO:0000256" key="1">
    <source>
        <dbReference type="SAM" id="Coils"/>
    </source>
</evidence>
<evidence type="ECO:0000313" key="3">
    <source>
        <dbReference type="EMBL" id="KAK4350496.1"/>
    </source>
</evidence>
<dbReference type="AlphaFoldDB" id="A0AAE1RG70"/>
<evidence type="ECO:0000313" key="4">
    <source>
        <dbReference type="Proteomes" id="UP001291623"/>
    </source>
</evidence>
<accession>A0AAE1RG70</accession>
<name>A0AAE1RG70_9SOLA</name>
<feature type="coiled-coil region" evidence="1">
    <location>
        <begin position="89"/>
        <end position="116"/>
    </location>
</feature>
<keyword evidence="4" id="KW-1185">Reference proteome</keyword>